<sequence length="323" mass="37582">MQSNKMSNFPSKKALKFLILMVYFIILWLILPVSLALFAAYFLYPVINFCHTKLKIPYVISSILVSIFIFLATYSLFYITIQSIISIYPEVKLQVEKLNILNSGEHILLETIFNKSLSFIDTAIMGIATFLQDLLAYVIEVFIFIVAFFFSIFESRRNRYWFFIYVPKQYRDEWKHYFTKATSLFGYFLYVEFQLFIITFFLLSCGLALLGFEHPINKSFLISLADALPFFGIGLFLIPLAIYFFAIGEKFLSFAVILLYIFIQITRQIAESFLWASTFHLRTVHTFFISAASILLFGVYGILLSPFLLLIAVKLKQNSLYNN</sequence>
<keyword evidence="5 6" id="KW-0472">Membrane</keyword>
<feature type="transmembrane region" description="Helical" evidence="6">
    <location>
        <begin position="56"/>
        <end position="79"/>
    </location>
</feature>
<dbReference type="InterPro" id="IPR002549">
    <property type="entry name" value="AI-2E-like"/>
</dbReference>
<evidence type="ECO:0000313" key="8">
    <source>
        <dbReference type="Proteomes" id="UP000219636"/>
    </source>
</evidence>
<feature type="transmembrane region" description="Helical" evidence="6">
    <location>
        <begin position="224"/>
        <end position="245"/>
    </location>
</feature>
<dbReference type="Proteomes" id="UP000219636">
    <property type="component" value="Unassembled WGS sequence"/>
</dbReference>
<feature type="transmembrane region" description="Helical" evidence="6">
    <location>
        <begin position="287"/>
        <end position="313"/>
    </location>
</feature>
<evidence type="ECO:0000256" key="5">
    <source>
        <dbReference type="ARBA" id="ARBA00023136"/>
    </source>
</evidence>
<feature type="transmembrane region" description="Helical" evidence="6">
    <location>
        <begin position="134"/>
        <end position="153"/>
    </location>
</feature>
<dbReference type="EMBL" id="OBMQ01000003">
    <property type="protein sequence ID" value="SOC03202.1"/>
    <property type="molecule type" value="Genomic_DNA"/>
</dbReference>
<evidence type="ECO:0000256" key="2">
    <source>
        <dbReference type="ARBA" id="ARBA00009773"/>
    </source>
</evidence>
<keyword evidence="4 6" id="KW-1133">Transmembrane helix</keyword>
<evidence type="ECO:0000256" key="6">
    <source>
        <dbReference type="SAM" id="Phobius"/>
    </source>
</evidence>
<comment type="similarity">
    <text evidence="2">Belongs to the autoinducer-2 exporter (AI-2E) (TC 2.A.86) family.</text>
</comment>
<gene>
    <name evidence="7" type="ORF">SAMN05880501_103194</name>
</gene>
<feature type="transmembrane region" description="Helical" evidence="6">
    <location>
        <begin position="20"/>
        <end position="44"/>
    </location>
</feature>
<dbReference type="GO" id="GO:0016020">
    <property type="term" value="C:membrane"/>
    <property type="evidence" value="ECO:0007669"/>
    <property type="project" value="UniProtKB-SubCell"/>
</dbReference>
<protein>
    <submittedName>
        <fullName evidence="7">Predicted PurR-regulated permease PerM</fullName>
    </submittedName>
</protein>
<dbReference type="AlphaFoldDB" id="A0A285S6W2"/>
<name>A0A285S6W2_9BACL</name>
<evidence type="ECO:0000256" key="4">
    <source>
        <dbReference type="ARBA" id="ARBA00022989"/>
    </source>
</evidence>
<comment type="subcellular location">
    <subcellularLocation>
        <location evidence="1">Membrane</location>
        <topology evidence="1">Multi-pass membrane protein</topology>
    </subcellularLocation>
</comment>
<evidence type="ECO:0000256" key="1">
    <source>
        <dbReference type="ARBA" id="ARBA00004141"/>
    </source>
</evidence>
<organism evidence="7 8">
    <name type="scientific">Ureibacillus xyleni</name>
    <dbReference type="NCBI Taxonomy" id="614648"/>
    <lineage>
        <taxon>Bacteria</taxon>
        <taxon>Bacillati</taxon>
        <taxon>Bacillota</taxon>
        <taxon>Bacilli</taxon>
        <taxon>Bacillales</taxon>
        <taxon>Caryophanaceae</taxon>
        <taxon>Ureibacillus</taxon>
    </lineage>
</organism>
<evidence type="ECO:0000256" key="3">
    <source>
        <dbReference type="ARBA" id="ARBA00022692"/>
    </source>
</evidence>
<evidence type="ECO:0000313" key="7">
    <source>
        <dbReference type="EMBL" id="SOC03202.1"/>
    </source>
</evidence>
<proteinExistence type="inferred from homology"/>
<reference evidence="8" key="1">
    <citation type="submission" date="2017-08" db="EMBL/GenBank/DDBJ databases">
        <authorList>
            <person name="Varghese N."/>
            <person name="Submissions S."/>
        </authorList>
    </citation>
    <scope>NUCLEOTIDE SEQUENCE [LARGE SCALE GENOMIC DNA]</scope>
    <source>
        <strain evidence="8">JC22</strain>
    </source>
</reference>
<feature type="transmembrane region" description="Helical" evidence="6">
    <location>
        <begin position="187"/>
        <end position="212"/>
    </location>
</feature>
<accession>A0A285S6W2</accession>
<dbReference type="Pfam" id="PF01594">
    <property type="entry name" value="AI-2E_transport"/>
    <property type="match status" value="1"/>
</dbReference>
<keyword evidence="3 6" id="KW-0812">Transmembrane</keyword>
<feature type="transmembrane region" description="Helical" evidence="6">
    <location>
        <begin position="251"/>
        <end position="275"/>
    </location>
</feature>
<keyword evidence="8" id="KW-1185">Reference proteome</keyword>